<evidence type="ECO:0000313" key="2">
    <source>
        <dbReference type="Proteomes" id="UP000318437"/>
    </source>
</evidence>
<organism evidence="1 2">
    <name type="scientific">Bythopirellula polymerisocia</name>
    <dbReference type="NCBI Taxonomy" id="2528003"/>
    <lineage>
        <taxon>Bacteria</taxon>
        <taxon>Pseudomonadati</taxon>
        <taxon>Planctomycetota</taxon>
        <taxon>Planctomycetia</taxon>
        <taxon>Pirellulales</taxon>
        <taxon>Lacipirellulaceae</taxon>
        <taxon>Bythopirellula</taxon>
    </lineage>
</organism>
<proteinExistence type="predicted"/>
<comment type="caution">
    <text evidence="1">The sequence shown here is derived from an EMBL/GenBank/DDBJ whole genome shotgun (WGS) entry which is preliminary data.</text>
</comment>
<accession>A0A5C6CYG5</accession>
<reference evidence="1 2" key="1">
    <citation type="submission" date="2019-02" db="EMBL/GenBank/DDBJ databases">
        <title>Deep-cultivation of Planctomycetes and their phenomic and genomic characterization uncovers novel biology.</title>
        <authorList>
            <person name="Wiegand S."/>
            <person name="Jogler M."/>
            <person name="Boedeker C."/>
            <person name="Pinto D."/>
            <person name="Vollmers J."/>
            <person name="Rivas-Marin E."/>
            <person name="Kohn T."/>
            <person name="Peeters S.H."/>
            <person name="Heuer A."/>
            <person name="Rast P."/>
            <person name="Oberbeckmann S."/>
            <person name="Bunk B."/>
            <person name="Jeske O."/>
            <person name="Meyerdierks A."/>
            <person name="Storesund J.E."/>
            <person name="Kallscheuer N."/>
            <person name="Luecker S."/>
            <person name="Lage O.M."/>
            <person name="Pohl T."/>
            <person name="Merkel B.J."/>
            <person name="Hornburger P."/>
            <person name="Mueller R.-W."/>
            <person name="Bruemmer F."/>
            <person name="Labrenz M."/>
            <person name="Spormann A.M."/>
            <person name="Op Den Camp H."/>
            <person name="Overmann J."/>
            <person name="Amann R."/>
            <person name="Jetten M.S.M."/>
            <person name="Mascher T."/>
            <person name="Medema M.H."/>
            <person name="Devos D.P."/>
            <person name="Kaster A.-K."/>
            <person name="Ovreas L."/>
            <person name="Rohde M."/>
            <person name="Galperin M.Y."/>
            <person name="Jogler C."/>
        </authorList>
    </citation>
    <scope>NUCLEOTIDE SEQUENCE [LARGE SCALE GENOMIC DNA]</scope>
    <source>
        <strain evidence="1 2">Pla144</strain>
    </source>
</reference>
<keyword evidence="2" id="KW-1185">Reference proteome</keyword>
<sequence>MADTVCCVAARLENKDSDGGPRRCLLLKSLLHSLEQELATLTGIS</sequence>
<dbReference type="EMBL" id="SJPS01000003">
    <property type="protein sequence ID" value="TWU27689.1"/>
    <property type="molecule type" value="Genomic_DNA"/>
</dbReference>
<evidence type="ECO:0000313" key="1">
    <source>
        <dbReference type="EMBL" id="TWU27689.1"/>
    </source>
</evidence>
<name>A0A5C6CYG5_9BACT</name>
<dbReference type="Proteomes" id="UP000318437">
    <property type="component" value="Unassembled WGS sequence"/>
</dbReference>
<protein>
    <submittedName>
        <fullName evidence="1">Uncharacterized protein</fullName>
    </submittedName>
</protein>
<dbReference type="AlphaFoldDB" id="A0A5C6CYG5"/>
<gene>
    <name evidence="1" type="ORF">Pla144_24660</name>
</gene>